<evidence type="ECO:0000256" key="17">
    <source>
        <dbReference type="ARBA" id="ARBA00023128"/>
    </source>
</evidence>
<keyword evidence="27" id="KW-1185">Reference proteome</keyword>
<evidence type="ECO:0000256" key="5">
    <source>
        <dbReference type="ARBA" id="ARBA00022670"/>
    </source>
</evidence>
<evidence type="ECO:0000256" key="20">
    <source>
        <dbReference type="ARBA" id="ARBA00074333"/>
    </source>
</evidence>
<dbReference type="InterPro" id="IPR050928">
    <property type="entry name" value="ATP-dep_Zn_Metalloprotease"/>
</dbReference>
<keyword evidence="5" id="KW-0645">Protease</keyword>
<dbReference type="InterPro" id="IPR005936">
    <property type="entry name" value="FtsH"/>
</dbReference>
<dbReference type="InterPro" id="IPR000642">
    <property type="entry name" value="Peptidase_M41"/>
</dbReference>
<keyword evidence="13" id="KW-0809">Transit peptide</keyword>
<comment type="similarity">
    <text evidence="4">In the N-terminal section; belongs to the AAA ATPase family.</text>
</comment>
<feature type="transmembrane region" description="Helical" evidence="24">
    <location>
        <begin position="166"/>
        <end position="184"/>
    </location>
</feature>
<evidence type="ECO:0000313" key="27">
    <source>
        <dbReference type="Proteomes" id="UP000694389"/>
    </source>
</evidence>
<evidence type="ECO:0000256" key="8">
    <source>
        <dbReference type="ARBA" id="ARBA00022741"/>
    </source>
</evidence>
<dbReference type="NCBIfam" id="TIGR01241">
    <property type="entry name" value="FtsH_fam"/>
    <property type="match status" value="1"/>
</dbReference>
<dbReference type="GO" id="GO:0008270">
    <property type="term" value="F:zinc ion binding"/>
    <property type="evidence" value="ECO:0007669"/>
    <property type="project" value="InterPro"/>
</dbReference>
<feature type="compositionally biased region" description="Basic and acidic residues" evidence="23">
    <location>
        <begin position="693"/>
        <end position="704"/>
    </location>
</feature>
<evidence type="ECO:0000256" key="4">
    <source>
        <dbReference type="ARBA" id="ARBA00010550"/>
    </source>
</evidence>
<evidence type="ECO:0000256" key="24">
    <source>
        <dbReference type="SAM" id="Phobius"/>
    </source>
</evidence>
<dbReference type="GO" id="GO:0034982">
    <property type="term" value="P:mitochondrial protein processing"/>
    <property type="evidence" value="ECO:0007669"/>
    <property type="project" value="TreeGrafter"/>
</dbReference>
<dbReference type="GO" id="GO:0004176">
    <property type="term" value="F:ATP-dependent peptidase activity"/>
    <property type="evidence" value="ECO:0007669"/>
    <property type="project" value="InterPro"/>
</dbReference>
<evidence type="ECO:0000256" key="7">
    <source>
        <dbReference type="ARBA" id="ARBA00022723"/>
    </source>
</evidence>
<evidence type="ECO:0000256" key="16">
    <source>
        <dbReference type="ARBA" id="ARBA00023074"/>
    </source>
</evidence>
<dbReference type="SMART" id="SM00382">
    <property type="entry name" value="AAA"/>
    <property type="match status" value="1"/>
</dbReference>
<dbReference type="Pfam" id="PF06480">
    <property type="entry name" value="FtsH_ext"/>
    <property type="match status" value="1"/>
</dbReference>
<dbReference type="FunFam" id="1.20.58.760:FF:000004">
    <property type="entry name" value="paraplegin isoform X1"/>
    <property type="match status" value="1"/>
</dbReference>
<dbReference type="InterPro" id="IPR011546">
    <property type="entry name" value="Pept_M41_FtsH_extracell"/>
</dbReference>
<gene>
    <name evidence="26" type="primary">spg7</name>
</gene>
<dbReference type="Gene3D" id="3.40.50.300">
    <property type="entry name" value="P-loop containing nucleotide triphosphate hydrolases"/>
    <property type="match status" value="1"/>
</dbReference>
<dbReference type="Pfam" id="PF00004">
    <property type="entry name" value="AAA"/>
    <property type="match status" value="1"/>
</dbReference>
<dbReference type="GO" id="GO:0005745">
    <property type="term" value="C:m-AAA complex"/>
    <property type="evidence" value="ECO:0007669"/>
    <property type="project" value="TreeGrafter"/>
</dbReference>
<dbReference type="InterPro" id="IPR027417">
    <property type="entry name" value="P-loop_NTPase"/>
</dbReference>
<dbReference type="Ensembl" id="ENSDLAT00005056467.2">
    <property type="protein sequence ID" value="ENSDLAP00005053089.2"/>
    <property type="gene ID" value="ENSDLAG00005022348.2"/>
</dbReference>
<comment type="similarity">
    <text evidence="3">In the C-terminal section; belongs to the peptidase M41 family.</text>
</comment>
<feature type="region of interest" description="Disordered" evidence="23">
    <location>
        <begin position="669"/>
        <end position="704"/>
    </location>
</feature>
<accession>A0A8C4I6J8</accession>
<dbReference type="FunFam" id="3.40.1690.20:FF:000002">
    <property type="entry name" value="paraplegin isoform X1"/>
    <property type="match status" value="1"/>
</dbReference>
<evidence type="ECO:0000256" key="2">
    <source>
        <dbReference type="ARBA" id="ARBA00004448"/>
    </source>
</evidence>
<sequence length="704" mass="78899">MVGISKELIRSNLLRNPVSEKPLKLLGTWLFSNRTTSEEKKRREQEDRMYRERLRTLFIIALIMSLLNSINTSGGNISWNDFVNEMLAKGEVSRVQVVPESDIVEIYLHPGAVIFGRPRLALMYRMQVANIDKFEEKLRAAEEELNIDTKDRIPVSYKRTGFFGNAVYALGMAAIGVAILWYIFRLAGMVGREGGFSAFNQLKMAKFTIVDGKSGKGVSFKDVAGMHEAKMEVKEFVDYLKNPERYLQLGAKVPKGALLLGPPGCGKTLLAKAVATEAQVPFLAMAGSEFVEVIGGLGAARVRSLFKEARGRAPCIVYIDEIDAVGKKRSTNMSGFSNTEEEQTLNQLLVEMDGMGTTDHVIVLASTNRADILDNALMRPGRLDRHIFIDLPTLQERREIYEQHLKILKLTQPANFYSLRLAELTPGFSGADIANICNEAALHAAREGHKSIDTFNFEYAVERVIAGTKSKILSKEEQRVVAFHESGHALVGWLLEHTEAVMKVSIAPRTNAALGFAQILPRDQYLFTKEQLFERMCMALGGRTAEAITFNKVTTGAQDDLRKVTRVAYSMVKQYGMCDSVGQVSFPDTQEQGAIGRRPFSQGLQQQMDHEAKMLIARAYRHTEKLLLDNRDKLILLANVLLEREVVNYDDIEALLGPPPYGTKKMIIPQSWLEAERDKQDTGEDEPQPPPRNQREDDVEPHMV</sequence>
<evidence type="ECO:0000256" key="12">
    <source>
        <dbReference type="ARBA" id="ARBA00022840"/>
    </source>
</evidence>
<keyword evidence="9" id="KW-0999">Mitochondrion inner membrane</keyword>
<feature type="coiled-coil region" evidence="22">
    <location>
        <begin position="124"/>
        <end position="151"/>
    </location>
</feature>
<evidence type="ECO:0000256" key="14">
    <source>
        <dbReference type="ARBA" id="ARBA00022989"/>
    </source>
</evidence>
<feature type="domain" description="AAA+ ATPase" evidence="25">
    <location>
        <begin position="253"/>
        <end position="393"/>
    </location>
</feature>
<evidence type="ECO:0000256" key="22">
    <source>
        <dbReference type="SAM" id="Coils"/>
    </source>
</evidence>
<dbReference type="InterPro" id="IPR041569">
    <property type="entry name" value="AAA_lid_3"/>
</dbReference>
<keyword evidence="8" id="KW-0547">Nucleotide-binding</keyword>
<evidence type="ECO:0000256" key="10">
    <source>
        <dbReference type="ARBA" id="ARBA00022801"/>
    </source>
</evidence>
<keyword evidence="14 24" id="KW-1133">Transmembrane helix</keyword>
<dbReference type="InterPro" id="IPR003593">
    <property type="entry name" value="AAA+_ATPase"/>
</dbReference>
<keyword evidence="10" id="KW-0378">Hydrolase</keyword>
<reference evidence="26" key="1">
    <citation type="submission" date="2025-08" db="UniProtKB">
        <authorList>
            <consortium name="Ensembl"/>
        </authorList>
    </citation>
    <scope>IDENTIFICATION</scope>
</reference>
<keyword evidence="15" id="KW-0482">Metalloprotease</keyword>
<dbReference type="Proteomes" id="UP000694389">
    <property type="component" value="Unassembled WGS sequence"/>
</dbReference>
<evidence type="ECO:0000256" key="18">
    <source>
        <dbReference type="ARBA" id="ARBA00023136"/>
    </source>
</evidence>
<evidence type="ECO:0000256" key="23">
    <source>
        <dbReference type="SAM" id="MobiDB-lite"/>
    </source>
</evidence>
<dbReference type="InterPro" id="IPR003959">
    <property type="entry name" value="ATPase_AAA_core"/>
</dbReference>
<comment type="subcellular location">
    <subcellularLocation>
        <location evidence="2">Mitochondrion inner membrane</location>
        <topology evidence="2">Multi-pass membrane protein</topology>
    </subcellularLocation>
</comment>
<dbReference type="Gene3D" id="1.20.58.760">
    <property type="entry name" value="Peptidase M41"/>
    <property type="match status" value="1"/>
</dbReference>
<keyword evidence="16" id="KW-0944">Nitration</keyword>
<evidence type="ECO:0000259" key="25">
    <source>
        <dbReference type="SMART" id="SM00382"/>
    </source>
</evidence>
<dbReference type="Pfam" id="PF01434">
    <property type="entry name" value="Peptidase_M41"/>
    <property type="match status" value="1"/>
</dbReference>
<dbReference type="Pfam" id="PF17862">
    <property type="entry name" value="AAA_lid_3"/>
    <property type="match status" value="1"/>
</dbReference>
<dbReference type="InterPro" id="IPR037219">
    <property type="entry name" value="Peptidase_M41-like"/>
</dbReference>
<reference evidence="26" key="2">
    <citation type="submission" date="2025-09" db="UniProtKB">
        <authorList>
            <consortium name="Ensembl"/>
        </authorList>
    </citation>
    <scope>IDENTIFICATION</scope>
</reference>
<keyword evidence="12" id="KW-0067">ATP-binding</keyword>
<comment type="cofactor">
    <cofactor evidence="1">
        <name>Zn(2+)</name>
        <dbReference type="ChEBI" id="CHEBI:29105"/>
    </cofactor>
</comment>
<dbReference type="GO" id="GO:0004222">
    <property type="term" value="F:metalloendopeptidase activity"/>
    <property type="evidence" value="ECO:0007669"/>
    <property type="project" value="InterPro"/>
</dbReference>
<proteinExistence type="inferred from homology"/>
<evidence type="ECO:0000256" key="13">
    <source>
        <dbReference type="ARBA" id="ARBA00022946"/>
    </source>
</evidence>
<feature type="transmembrane region" description="Helical" evidence="24">
    <location>
        <begin position="57"/>
        <end position="79"/>
    </location>
</feature>
<evidence type="ECO:0000256" key="21">
    <source>
        <dbReference type="ARBA" id="ARBA00083866"/>
    </source>
</evidence>
<keyword evidence="6 24" id="KW-0812">Transmembrane</keyword>
<evidence type="ECO:0000313" key="26">
    <source>
        <dbReference type="Ensembl" id="ENSDLAP00005053089.2"/>
    </source>
</evidence>
<keyword evidence="11" id="KW-0862">Zinc</keyword>
<evidence type="ECO:0000256" key="11">
    <source>
        <dbReference type="ARBA" id="ARBA00022833"/>
    </source>
</evidence>
<dbReference type="FunFam" id="1.10.8.60:FF:000033">
    <property type="entry name" value="paraplegin isoform X1"/>
    <property type="match status" value="1"/>
</dbReference>
<evidence type="ECO:0000256" key="15">
    <source>
        <dbReference type="ARBA" id="ARBA00023049"/>
    </source>
</evidence>
<dbReference type="AlphaFoldDB" id="A0A8C4I6J8"/>
<comment type="catalytic activity">
    <reaction evidence="19">
        <text>ATP + H2O = ADP + phosphate + H(+)</text>
        <dbReference type="Rhea" id="RHEA:13065"/>
        <dbReference type="ChEBI" id="CHEBI:15377"/>
        <dbReference type="ChEBI" id="CHEBI:15378"/>
        <dbReference type="ChEBI" id="CHEBI:30616"/>
        <dbReference type="ChEBI" id="CHEBI:43474"/>
        <dbReference type="ChEBI" id="CHEBI:456216"/>
    </reaction>
    <physiologicalReaction direction="left-to-right" evidence="19">
        <dbReference type="Rhea" id="RHEA:13066"/>
    </physiologicalReaction>
</comment>
<dbReference type="SUPFAM" id="SSF140990">
    <property type="entry name" value="FtsH protease domain-like"/>
    <property type="match status" value="1"/>
</dbReference>
<keyword evidence="17" id="KW-0496">Mitochondrion</keyword>
<keyword evidence="7" id="KW-0479">Metal-binding</keyword>
<dbReference type="PANTHER" id="PTHR43655:SF8">
    <property type="entry name" value="PARAPLEGIN"/>
    <property type="match status" value="1"/>
</dbReference>
<evidence type="ECO:0000256" key="3">
    <source>
        <dbReference type="ARBA" id="ARBA00010044"/>
    </source>
</evidence>
<dbReference type="GeneTree" id="ENSGT00940000156329"/>
<dbReference type="GO" id="GO:0007005">
    <property type="term" value="P:mitochondrion organization"/>
    <property type="evidence" value="ECO:0007669"/>
    <property type="project" value="UniProtKB-ARBA"/>
</dbReference>
<name>A0A8C4I6J8_DICLA</name>
<evidence type="ECO:0000256" key="1">
    <source>
        <dbReference type="ARBA" id="ARBA00001947"/>
    </source>
</evidence>
<organism evidence="26 27">
    <name type="scientific">Dicentrarchus labrax</name>
    <name type="common">European seabass</name>
    <name type="synonym">Morone labrax</name>
    <dbReference type="NCBI Taxonomy" id="13489"/>
    <lineage>
        <taxon>Eukaryota</taxon>
        <taxon>Metazoa</taxon>
        <taxon>Chordata</taxon>
        <taxon>Craniata</taxon>
        <taxon>Vertebrata</taxon>
        <taxon>Euteleostomi</taxon>
        <taxon>Actinopterygii</taxon>
        <taxon>Neopterygii</taxon>
        <taxon>Teleostei</taxon>
        <taxon>Neoteleostei</taxon>
        <taxon>Acanthomorphata</taxon>
        <taxon>Eupercaria</taxon>
        <taxon>Moronidae</taxon>
        <taxon>Dicentrarchus</taxon>
    </lineage>
</organism>
<dbReference type="GO" id="GO:0016887">
    <property type="term" value="F:ATP hydrolysis activity"/>
    <property type="evidence" value="ECO:0007669"/>
    <property type="project" value="InterPro"/>
</dbReference>
<evidence type="ECO:0000256" key="19">
    <source>
        <dbReference type="ARBA" id="ARBA00048778"/>
    </source>
</evidence>
<keyword evidence="18 24" id="KW-0472">Membrane</keyword>
<dbReference type="SUPFAM" id="SSF52540">
    <property type="entry name" value="P-loop containing nucleoside triphosphate hydrolases"/>
    <property type="match status" value="1"/>
</dbReference>
<dbReference type="FunFam" id="3.40.50.300:FF:000277">
    <property type="entry name" value="ATP-dependent zinc metalloprotease FtsH"/>
    <property type="match status" value="1"/>
</dbReference>
<dbReference type="Gene3D" id="1.10.8.60">
    <property type="match status" value="1"/>
</dbReference>
<dbReference type="PANTHER" id="PTHR43655">
    <property type="entry name" value="ATP-DEPENDENT PROTEASE"/>
    <property type="match status" value="1"/>
</dbReference>
<keyword evidence="22" id="KW-0175">Coiled coil</keyword>
<dbReference type="GO" id="GO:0005524">
    <property type="term" value="F:ATP binding"/>
    <property type="evidence" value="ECO:0007669"/>
    <property type="project" value="UniProtKB-KW"/>
</dbReference>
<evidence type="ECO:0000256" key="6">
    <source>
        <dbReference type="ARBA" id="ARBA00022692"/>
    </source>
</evidence>
<evidence type="ECO:0000256" key="9">
    <source>
        <dbReference type="ARBA" id="ARBA00022792"/>
    </source>
</evidence>
<dbReference type="CDD" id="cd19501">
    <property type="entry name" value="RecA-like_FtsH"/>
    <property type="match status" value="1"/>
</dbReference>
<protein>
    <recommendedName>
        <fullName evidence="20">Mitochondrial inner membrane m-AAA protease component paraplegin</fullName>
    </recommendedName>
    <alternativeName>
        <fullName evidence="21">Paraplegin</fullName>
    </alternativeName>
</protein>
<dbReference type="Gene3D" id="3.40.1690.20">
    <property type="match status" value="1"/>
</dbReference>